<sequence length="196" mass="21064">MTVRREEVRSFFDGLAGSWDAERCPDSAKILDILRLAGVCPGAKVLDVACGTGVLFPYYLELGAESVTGVDLSPEMIRIAGEKVKDSRIKLICADAEEIGGSGFDCVVVFNALPHFPEPGRLISSLSDRLRPGGRLTIAHDRSRESINGHHEQTASAVSLGLPPAETVAAYCREYLDVDTVIDGDDRFVVSGTLIS</sequence>
<dbReference type="PANTHER" id="PTHR43861">
    <property type="entry name" value="TRANS-ACONITATE 2-METHYLTRANSFERASE-RELATED"/>
    <property type="match status" value="1"/>
</dbReference>
<name>A0A9D0ZEH5_9FIRM</name>
<dbReference type="InterPro" id="IPR041698">
    <property type="entry name" value="Methyltransf_25"/>
</dbReference>
<dbReference type="Pfam" id="PF13649">
    <property type="entry name" value="Methyltransf_25"/>
    <property type="match status" value="1"/>
</dbReference>
<evidence type="ECO:0000259" key="2">
    <source>
        <dbReference type="Pfam" id="PF13649"/>
    </source>
</evidence>
<evidence type="ECO:0000313" key="4">
    <source>
        <dbReference type="Proteomes" id="UP000824262"/>
    </source>
</evidence>
<organism evidence="3 4">
    <name type="scientific">Candidatus Scatomorpha intestinavium</name>
    <dbReference type="NCBI Taxonomy" id="2840922"/>
    <lineage>
        <taxon>Bacteria</taxon>
        <taxon>Bacillati</taxon>
        <taxon>Bacillota</taxon>
        <taxon>Clostridia</taxon>
        <taxon>Eubacteriales</taxon>
        <taxon>Candidatus Scatomorpha</taxon>
    </lineage>
</organism>
<protein>
    <submittedName>
        <fullName evidence="3">Methyltransferase domain-containing protein</fullName>
    </submittedName>
</protein>
<dbReference type="AlphaFoldDB" id="A0A9D0ZEH5"/>
<dbReference type="SUPFAM" id="SSF53335">
    <property type="entry name" value="S-adenosyl-L-methionine-dependent methyltransferases"/>
    <property type="match status" value="1"/>
</dbReference>
<reference evidence="3" key="2">
    <citation type="journal article" date="2021" name="PeerJ">
        <title>Extensive microbial diversity within the chicken gut microbiome revealed by metagenomics and culture.</title>
        <authorList>
            <person name="Gilroy R."/>
            <person name="Ravi A."/>
            <person name="Getino M."/>
            <person name="Pursley I."/>
            <person name="Horton D.L."/>
            <person name="Alikhan N.F."/>
            <person name="Baker D."/>
            <person name="Gharbi K."/>
            <person name="Hall N."/>
            <person name="Watson M."/>
            <person name="Adriaenssens E.M."/>
            <person name="Foster-Nyarko E."/>
            <person name="Jarju S."/>
            <person name="Secka A."/>
            <person name="Antonio M."/>
            <person name="Oren A."/>
            <person name="Chaudhuri R.R."/>
            <person name="La Ragione R."/>
            <person name="Hildebrand F."/>
            <person name="Pallen M.J."/>
        </authorList>
    </citation>
    <scope>NUCLEOTIDE SEQUENCE</scope>
    <source>
        <strain evidence="3">ChiBcolR7-354</strain>
    </source>
</reference>
<dbReference type="GO" id="GO:0032259">
    <property type="term" value="P:methylation"/>
    <property type="evidence" value="ECO:0007669"/>
    <property type="project" value="UniProtKB-KW"/>
</dbReference>
<dbReference type="EMBL" id="DVGA01000064">
    <property type="protein sequence ID" value="HIQ78895.1"/>
    <property type="molecule type" value="Genomic_DNA"/>
</dbReference>
<dbReference type="Gene3D" id="3.40.50.150">
    <property type="entry name" value="Vaccinia Virus protein VP39"/>
    <property type="match status" value="1"/>
</dbReference>
<dbReference type="InterPro" id="IPR029063">
    <property type="entry name" value="SAM-dependent_MTases_sf"/>
</dbReference>
<reference evidence="3" key="1">
    <citation type="submission" date="2020-10" db="EMBL/GenBank/DDBJ databases">
        <authorList>
            <person name="Gilroy R."/>
        </authorList>
    </citation>
    <scope>NUCLEOTIDE SEQUENCE</scope>
    <source>
        <strain evidence="3">ChiBcolR7-354</strain>
    </source>
</reference>
<keyword evidence="1" id="KW-0808">Transferase</keyword>
<proteinExistence type="predicted"/>
<evidence type="ECO:0000313" key="3">
    <source>
        <dbReference type="EMBL" id="HIQ78895.1"/>
    </source>
</evidence>
<dbReference type="CDD" id="cd02440">
    <property type="entry name" value="AdoMet_MTases"/>
    <property type="match status" value="1"/>
</dbReference>
<dbReference type="GO" id="GO:0008168">
    <property type="term" value="F:methyltransferase activity"/>
    <property type="evidence" value="ECO:0007669"/>
    <property type="project" value="UniProtKB-KW"/>
</dbReference>
<feature type="domain" description="Methyltransferase" evidence="2">
    <location>
        <begin position="45"/>
        <end position="134"/>
    </location>
</feature>
<keyword evidence="3" id="KW-0489">Methyltransferase</keyword>
<gene>
    <name evidence="3" type="ORF">IAB77_06510</name>
</gene>
<accession>A0A9D0ZEH5</accession>
<comment type="caution">
    <text evidence="3">The sequence shown here is derived from an EMBL/GenBank/DDBJ whole genome shotgun (WGS) entry which is preliminary data.</text>
</comment>
<dbReference type="Proteomes" id="UP000824262">
    <property type="component" value="Unassembled WGS sequence"/>
</dbReference>
<evidence type="ECO:0000256" key="1">
    <source>
        <dbReference type="ARBA" id="ARBA00022679"/>
    </source>
</evidence>